<organism evidence="1 2">
    <name type="scientific">Natronococcus amylolyticus DSM 10524</name>
    <dbReference type="NCBI Taxonomy" id="1227497"/>
    <lineage>
        <taxon>Archaea</taxon>
        <taxon>Methanobacteriati</taxon>
        <taxon>Methanobacteriota</taxon>
        <taxon>Stenosarchaea group</taxon>
        <taxon>Halobacteria</taxon>
        <taxon>Halobacteriales</taxon>
        <taxon>Natrialbaceae</taxon>
        <taxon>Natronococcus</taxon>
    </lineage>
</organism>
<dbReference type="eggNOG" id="arCOG06412">
    <property type="taxonomic scope" value="Archaea"/>
</dbReference>
<accession>L9XES8</accession>
<evidence type="ECO:0008006" key="3">
    <source>
        <dbReference type="Google" id="ProtNLM"/>
    </source>
</evidence>
<evidence type="ECO:0000313" key="1">
    <source>
        <dbReference type="EMBL" id="ELY60117.1"/>
    </source>
</evidence>
<evidence type="ECO:0000313" key="2">
    <source>
        <dbReference type="Proteomes" id="UP000011688"/>
    </source>
</evidence>
<reference evidence="1 2" key="1">
    <citation type="journal article" date="2014" name="PLoS Genet.">
        <title>Phylogenetically driven sequencing of extremely halophilic archaea reveals strategies for static and dynamic osmo-response.</title>
        <authorList>
            <person name="Becker E.A."/>
            <person name="Seitzer P.M."/>
            <person name="Tritt A."/>
            <person name="Larsen D."/>
            <person name="Krusor M."/>
            <person name="Yao A.I."/>
            <person name="Wu D."/>
            <person name="Madern D."/>
            <person name="Eisen J.A."/>
            <person name="Darling A.E."/>
            <person name="Facciotti M.T."/>
        </authorList>
    </citation>
    <scope>NUCLEOTIDE SEQUENCE [LARGE SCALE GENOMIC DNA]</scope>
    <source>
        <strain evidence="1 2">DSM 10524</strain>
    </source>
</reference>
<dbReference type="Proteomes" id="UP000011688">
    <property type="component" value="Unassembled WGS sequence"/>
</dbReference>
<dbReference type="RefSeq" id="WP_005553519.1">
    <property type="nucleotide sequence ID" value="NZ_AOIB01000013.1"/>
</dbReference>
<dbReference type="EMBL" id="AOIB01000013">
    <property type="protein sequence ID" value="ELY60117.1"/>
    <property type="molecule type" value="Genomic_DNA"/>
</dbReference>
<dbReference type="AlphaFoldDB" id="L9XES8"/>
<dbReference type="Pfam" id="PF24441">
    <property type="entry name" value="DUF7560"/>
    <property type="match status" value="1"/>
</dbReference>
<name>L9XES8_9EURY</name>
<proteinExistence type="predicted"/>
<protein>
    <recommendedName>
        <fullName evidence="3">Small CPxCG-related zinc finger protein</fullName>
    </recommendedName>
</protein>
<keyword evidence="2" id="KW-1185">Reference proteome</keyword>
<comment type="caution">
    <text evidence="1">The sequence shown here is derived from an EMBL/GenBank/DDBJ whole genome shotgun (WGS) entry which is preliminary data.</text>
</comment>
<sequence>MSTRENARFVCPACTRSIAVTDAVRDALVENGCAVCGADVDLGAFDAAETA</sequence>
<dbReference type="STRING" id="1227497.C491_02415"/>
<gene>
    <name evidence="1" type="ORF">C491_02415</name>
</gene>
<dbReference type="OrthoDB" id="284396at2157"/>
<dbReference type="InterPro" id="IPR055982">
    <property type="entry name" value="DUF7560"/>
</dbReference>